<dbReference type="EMBL" id="JACYFC010000003">
    <property type="protein sequence ID" value="MBD5771632.1"/>
    <property type="molecule type" value="Genomic_DNA"/>
</dbReference>
<dbReference type="SUPFAM" id="SSF51316">
    <property type="entry name" value="Mss4-like"/>
    <property type="match status" value="1"/>
</dbReference>
<evidence type="ECO:0000256" key="2">
    <source>
        <dbReference type="ARBA" id="ARBA00022723"/>
    </source>
</evidence>
<organism evidence="6 7">
    <name type="scientific">Marinomonas colpomeniae</name>
    <dbReference type="NCBI Taxonomy" id="2774408"/>
    <lineage>
        <taxon>Bacteria</taxon>
        <taxon>Pseudomonadati</taxon>
        <taxon>Pseudomonadota</taxon>
        <taxon>Gammaproteobacteria</taxon>
        <taxon>Oceanospirillales</taxon>
        <taxon>Oceanospirillaceae</taxon>
        <taxon>Marinomonas</taxon>
    </lineage>
</organism>
<sequence length="134" mass="14939">MIFRYNGSCLCNKVTFSVSGFSEKAANCYCTMCQKFHGAAFGTLVSVVGLTWNSGVELLKYYEADNGTVRTFCSECGSSLGFRVKDAPMENIELAIATFNDDIPVKIDAQIYTRYRSNWCHLDPDLPAFEEGRV</sequence>
<name>A0ABR8P2T2_9GAMM</name>
<evidence type="ECO:0000313" key="7">
    <source>
        <dbReference type="Proteomes" id="UP000604161"/>
    </source>
</evidence>
<evidence type="ECO:0000313" key="6">
    <source>
        <dbReference type="EMBL" id="MBD5771632.1"/>
    </source>
</evidence>
<evidence type="ECO:0000256" key="4">
    <source>
        <dbReference type="ARBA" id="ARBA00023239"/>
    </source>
</evidence>
<dbReference type="Pfam" id="PF04828">
    <property type="entry name" value="GFA"/>
    <property type="match status" value="1"/>
</dbReference>
<keyword evidence="4" id="KW-0456">Lyase</keyword>
<evidence type="ECO:0000259" key="5">
    <source>
        <dbReference type="PROSITE" id="PS51891"/>
    </source>
</evidence>
<gene>
    <name evidence="6" type="ORF">IF202_11275</name>
</gene>
<dbReference type="RefSeq" id="WP_191594998.1">
    <property type="nucleotide sequence ID" value="NZ_JACYFC010000003.1"/>
</dbReference>
<dbReference type="Proteomes" id="UP000604161">
    <property type="component" value="Unassembled WGS sequence"/>
</dbReference>
<feature type="domain" description="CENP-V/GFA" evidence="5">
    <location>
        <begin position="5"/>
        <end position="113"/>
    </location>
</feature>
<dbReference type="InterPro" id="IPR006913">
    <property type="entry name" value="CENP-V/GFA"/>
</dbReference>
<keyword evidence="2" id="KW-0479">Metal-binding</keyword>
<dbReference type="InterPro" id="IPR011057">
    <property type="entry name" value="Mss4-like_sf"/>
</dbReference>
<evidence type="ECO:0000256" key="3">
    <source>
        <dbReference type="ARBA" id="ARBA00022833"/>
    </source>
</evidence>
<dbReference type="PROSITE" id="PS51891">
    <property type="entry name" value="CENP_V_GFA"/>
    <property type="match status" value="1"/>
</dbReference>
<keyword evidence="7" id="KW-1185">Reference proteome</keyword>
<protein>
    <submittedName>
        <fullName evidence="6">GFA family protein</fullName>
    </submittedName>
</protein>
<comment type="caution">
    <text evidence="6">The sequence shown here is derived from an EMBL/GenBank/DDBJ whole genome shotgun (WGS) entry which is preliminary data.</text>
</comment>
<comment type="similarity">
    <text evidence="1">Belongs to the Gfa family.</text>
</comment>
<dbReference type="PANTHER" id="PTHR33337:SF40">
    <property type="entry name" value="CENP-V_GFA DOMAIN-CONTAINING PROTEIN-RELATED"/>
    <property type="match status" value="1"/>
</dbReference>
<proteinExistence type="inferred from homology"/>
<dbReference type="Gene3D" id="3.90.1590.10">
    <property type="entry name" value="glutathione-dependent formaldehyde- activating enzyme (gfa)"/>
    <property type="match status" value="1"/>
</dbReference>
<keyword evidence="3" id="KW-0862">Zinc</keyword>
<evidence type="ECO:0000256" key="1">
    <source>
        <dbReference type="ARBA" id="ARBA00005495"/>
    </source>
</evidence>
<dbReference type="PANTHER" id="PTHR33337">
    <property type="entry name" value="GFA DOMAIN-CONTAINING PROTEIN"/>
    <property type="match status" value="1"/>
</dbReference>
<reference evidence="6 7" key="1">
    <citation type="submission" date="2020-09" db="EMBL/GenBank/DDBJ databases">
        <title>Marinomonas sp. nov., isolated from the cysticercosis algae of Qingdao, China.</title>
        <authorList>
            <person name="Sun X."/>
        </authorList>
    </citation>
    <scope>NUCLEOTIDE SEQUENCE [LARGE SCALE GENOMIC DNA]</scope>
    <source>
        <strain evidence="6 7">SM2066</strain>
    </source>
</reference>
<accession>A0ABR8P2T2</accession>